<evidence type="ECO:0000256" key="2">
    <source>
        <dbReference type="ARBA" id="ARBA00022670"/>
    </source>
</evidence>
<dbReference type="Gene3D" id="3.90.1720.10">
    <property type="entry name" value="endopeptidase domain like (from Nostoc punctiforme)"/>
    <property type="match status" value="1"/>
</dbReference>
<gene>
    <name evidence="6" type="ORF">K7G82_04095</name>
</gene>
<dbReference type="PANTHER" id="PTHR47053:SF1">
    <property type="entry name" value="MUREIN DD-ENDOPEPTIDASE MEPH-RELATED"/>
    <property type="match status" value="1"/>
</dbReference>
<name>A0ABS7PN43_9SPHN</name>
<feature type="domain" description="NlpC/P60" evidence="5">
    <location>
        <begin position="192"/>
        <end position="308"/>
    </location>
</feature>
<dbReference type="Proteomes" id="UP000706039">
    <property type="component" value="Unassembled WGS sequence"/>
</dbReference>
<evidence type="ECO:0000256" key="1">
    <source>
        <dbReference type="ARBA" id="ARBA00007074"/>
    </source>
</evidence>
<dbReference type="InterPro" id="IPR000064">
    <property type="entry name" value="NLP_P60_dom"/>
</dbReference>
<comment type="caution">
    <text evidence="6">The sequence shown here is derived from an EMBL/GenBank/DDBJ whole genome shotgun (WGS) entry which is preliminary data.</text>
</comment>
<protein>
    <submittedName>
        <fullName evidence="6">C40 family peptidase</fullName>
    </submittedName>
</protein>
<dbReference type="SUPFAM" id="SSF54001">
    <property type="entry name" value="Cysteine proteinases"/>
    <property type="match status" value="1"/>
</dbReference>
<organism evidence="6 7">
    <name type="scientific">Sphingomonas colocasiae</name>
    <dbReference type="NCBI Taxonomy" id="1848973"/>
    <lineage>
        <taxon>Bacteria</taxon>
        <taxon>Pseudomonadati</taxon>
        <taxon>Pseudomonadota</taxon>
        <taxon>Alphaproteobacteria</taxon>
        <taxon>Sphingomonadales</taxon>
        <taxon>Sphingomonadaceae</taxon>
        <taxon>Sphingomonas</taxon>
    </lineage>
</organism>
<dbReference type="PANTHER" id="PTHR47053">
    <property type="entry name" value="MUREIN DD-ENDOPEPTIDASE MEPH-RELATED"/>
    <property type="match status" value="1"/>
</dbReference>
<sequence length="308" mass="32465">MTRTAATSSSRRRVKGQNFLKASVNSSTTQAERAHAKPCDRFGLTGPSVVLDRRINAVRGDIADIALAGILFAPHYACPMARRCAVPSVPVRDRASEHGAQISELIFGESFDVLDISGGWAWGYSAADHYVGYVPEDALAPPLEGSWRVAVPEARSDAGETLFMGSRIDGIVDGDLLTSAAGAVALDDLAGPDAVFDPVSLAELFLGAPYLLGGRTVRGIDCSGLVQIAYGMAGIPLPRDSDLQAATGTPLAEGEARRRGDLAFFPGHVGMMIDGERMIHATAHSGNVTIEPLADVEARTTAAQVRRP</sequence>
<dbReference type="InterPro" id="IPR041382">
    <property type="entry name" value="SH3_16"/>
</dbReference>
<evidence type="ECO:0000256" key="4">
    <source>
        <dbReference type="ARBA" id="ARBA00022807"/>
    </source>
</evidence>
<dbReference type="Pfam" id="PF18348">
    <property type="entry name" value="SH3_16"/>
    <property type="match status" value="1"/>
</dbReference>
<dbReference type="EMBL" id="JAINVV010000003">
    <property type="protein sequence ID" value="MBY8821459.1"/>
    <property type="molecule type" value="Genomic_DNA"/>
</dbReference>
<dbReference type="InterPro" id="IPR051202">
    <property type="entry name" value="Peptidase_C40"/>
</dbReference>
<keyword evidence="3" id="KW-0378">Hydrolase</keyword>
<comment type="similarity">
    <text evidence="1">Belongs to the peptidase C40 family.</text>
</comment>
<dbReference type="InterPro" id="IPR038765">
    <property type="entry name" value="Papain-like_cys_pep_sf"/>
</dbReference>
<evidence type="ECO:0000313" key="6">
    <source>
        <dbReference type="EMBL" id="MBY8821459.1"/>
    </source>
</evidence>
<keyword evidence="7" id="KW-1185">Reference proteome</keyword>
<dbReference type="PROSITE" id="PS51935">
    <property type="entry name" value="NLPC_P60"/>
    <property type="match status" value="1"/>
</dbReference>
<evidence type="ECO:0000259" key="5">
    <source>
        <dbReference type="PROSITE" id="PS51935"/>
    </source>
</evidence>
<accession>A0ABS7PN43</accession>
<proteinExistence type="inferred from homology"/>
<keyword evidence="4" id="KW-0788">Thiol protease</keyword>
<evidence type="ECO:0000256" key="3">
    <source>
        <dbReference type="ARBA" id="ARBA00022801"/>
    </source>
</evidence>
<dbReference type="Pfam" id="PF00877">
    <property type="entry name" value="NLPC_P60"/>
    <property type="match status" value="1"/>
</dbReference>
<keyword evidence="2" id="KW-0645">Protease</keyword>
<reference evidence="6 7" key="1">
    <citation type="submission" date="2021-08" db="EMBL/GenBank/DDBJ databases">
        <authorList>
            <person name="Tuo L."/>
        </authorList>
    </citation>
    <scope>NUCLEOTIDE SEQUENCE [LARGE SCALE GENOMIC DNA]</scope>
    <source>
        <strain evidence="6 7">JCM 31229</strain>
    </source>
</reference>
<evidence type="ECO:0000313" key="7">
    <source>
        <dbReference type="Proteomes" id="UP000706039"/>
    </source>
</evidence>